<dbReference type="AlphaFoldDB" id="A0A2V5JUF2"/>
<dbReference type="Pfam" id="PF02065">
    <property type="entry name" value="Melibiase"/>
    <property type="match status" value="1"/>
</dbReference>
<evidence type="ECO:0000313" key="2">
    <source>
        <dbReference type="Proteomes" id="UP000247476"/>
    </source>
</evidence>
<dbReference type="RefSeq" id="WP_110843721.1">
    <property type="nucleotide sequence ID" value="NZ_QJVJ01000020.1"/>
</dbReference>
<dbReference type="SUPFAM" id="SSF51445">
    <property type="entry name" value="(Trans)glycosidases"/>
    <property type="match status" value="1"/>
</dbReference>
<comment type="caution">
    <text evidence="1">The sequence shown here is derived from an EMBL/GenBank/DDBJ whole genome shotgun (WGS) entry which is preliminary data.</text>
</comment>
<evidence type="ECO:0000313" key="1">
    <source>
        <dbReference type="EMBL" id="PYI50285.1"/>
    </source>
</evidence>
<protein>
    <recommendedName>
        <fullName evidence="3">Alpha-galactosidase</fullName>
    </recommendedName>
</protein>
<organism evidence="1 2">
    <name type="scientific">Paenibacillus flagellatus</name>
    <dbReference type="NCBI Taxonomy" id="2211139"/>
    <lineage>
        <taxon>Bacteria</taxon>
        <taxon>Bacillati</taxon>
        <taxon>Bacillota</taxon>
        <taxon>Bacilli</taxon>
        <taxon>Bacillales</taxon>
        <taxon>Paenibacillaceae</taxon>
        <taxon>Paenibacillus</taxon>
    </lineage>
</organism>
<dbReference type="InterPro" id="IPR013785">
    <property type="entry name" value="Aldolase_TIM"/>
</dbReference>
<dbReference type="EMBL" id="QJVJ01000020">
    <property type="protein sequence ID" value="PYI50285.1"/>
    <property type="molecule type" value="Genomic_DNA"/>
</dbReference>
<accession>A0A2V5JUF2</accession>
<keyword evidence="2" id="KW-1185">Reference proteome</keyword>
<proteinExistence type="predicted"/>
<name>A0A2V5JUF2_9BACL</name>
<dbReference type="Gene3D" id="3.20.20.70">
    <property type="entry name" value="Aldolase class I"/>
    <property type="match status" value="1"/>
</dbReference>
<dbReference type="OrthoDB" id="9779211at2"/>
<dbReference type="InterPro" id="IPR017853">
    <property type="entry name" value="GH"/>
</dbReference>
<evidence type="ECO:0008006" key="3">
    <source>
        <dbReference type="Google" id="ProtNLM"/>
    </source>
</evidence>
<reference evidence="1 2" key="1">
    <citation type="submission" date="2018-05" db="EMBL/GenBank/DDBJ databases">
        <title>Paenibacillus flagellatus sp. nov., isolated from selenium mineral soil.</title>
        <authorList>
            <person name="Dai X."/>
        </authorList>
    </citation>
    <scope>NUCLEOTIDE SEQUENCE [LARGE SCALE GENOMIC DNA]</scope>
    <source>
        <strain evidence="1 2">DXL2</strain>
    </source>
</reference>
<gene>
    <name evidence="1" type="ORF">DLM86_29885</name>
</gene>
<sequence length="685" mass="76726">MKPQASSQCFANVRDGILTVGNSRIERTWALRSDGVFSLSVTDRLTQTEWLDPKAAAAAPAFRHPALSEGRHPLSTIDVAPQYVEAEGRQPEHLLVTVTADCGRVAVKWLIRVYPEAPIIRQTLFYKVSDAARPADSAAAIEGPPNPKLPEDYTDYIPLAALHCRWKSVSLVDVTDNHNNLVRTEEGLLYTDGEKHSPDGSFLSIRNHLTRNGLVIVKESPTPFGQLNRTAGDFRIAGKTLWVTGSGISDRDLAHGEWVEGYGSAIGVYRGGEWEQCRLIRSYYDCLEARRPESDAFVMSNTWGDRSRDSRVTESFMLKELEQAARLGITHVQIDDGWQKGVTANSFITGGTWADYYSKAPDFWDVHPERFPNGLTPVVQRAKELGIELGLWFSPDSTNDFAHWREDLAWLRRMRDEYGIRSFKLDGISIRSKLGEARFLRMLDEMTRHASGDVYFNLDTTNGVRLGYLYHTAGGCLFLENRYTDFRSYYPHWTLRNIWMLAPYVPAGKLQMEFLNPGRNEALYGDDPLSPAACGIAYGFAVTMFTNPLAWMELSGLSERDAETLAPLIALFNRLKATTSRGHVLPIGDEPSGTGWTGLQCAVNEREGLILAFREYTDEAVGSFRLWGDRGASLRLECLVRSGGRDRLDFAGDAVVLQPDGDGRIAVSLNRPLSFGLYRYAWETE</sequence>
<dbReference type="Proteomes" id="UP000247476">
    <property type="component" value="Unassembled WGS sequence"/>
</dbReference>